<dbReference type="InterPro" id="IPR001107">
    <property type="entry name" value="Band_7"/>
</dbReference>
<evidence type="ECO:0000313" key="3">
    <source>
        <dbReference type="EMBL" id="CAE4593391.1"/>
    </source>
</evidence>
<gene>
    <name evidence="3" type="ORF">DBRI00130_LOCUS7662</name>
</gene>
<dbReference type="PANTHER" id="PTHR43327:SF31">
    <property type="entry name" value="HYPERSENSITIVE-INDUCED RESPONSE PROTEIN 2"/>
    <property type="match status" value="1"/>
</dbReference>
<evidence type="ECO:0000259" key="2">
    <source>
        <dbReference type="SMART" id="SM00244"/>
    </source>
</evidence>
<dbReference type="PANTHER" id="PTHR43327">
    <property type="entry name" value="STOMATIN-LIKE PROTEIN 2, MITOCHONDRIAL"/>
    <property type="match status" value="1"/>
</dbReference>
<reference evidence="3" key="1">
    <citation type="submission" date="2021-01" db="EMBL/GenBank/DDBJ databases">
        <authorList>
            <person name="Corre E."/>
            <person name="Pelletier E."/>
            <person name="Niang G."/>
            <person name="Scheremetjew M."/>
            <person name="Finn R."/>
            <person name="Kale V."/>
            <person name="Holt S."/>
            <person name="Cochrane G."/>
            <person name="Meng A."/>
            <person name="Brown T."/>
            <person name="Cohen L."/>
        </authorList>
    </citation>
    <scope>NUCLEOTIDE SEQUENCE</scope>
    <source>
        <strain evidence="3">GSO104</strain>
    </source>
</reference>
<dbReference type="CDD" id="cd03407">
    <property type="entry name" value="SPFH_like_u4"/>
    <property type="match status" value="1"/>
</dbReference>
<feature type="compositionally biased region" description="Basic residues" evidence="1">
    <location>
        <begin position="80"/>
        <end position="91"/>
    </location>
</feature>
<name>A0A6S8S8V9_9STRA</name>
<dbReference type="InterPro" id="IPR036013">
    <property type="entry name" value="Band_7/SPFH_dom_sf"/>
</dbReference>
<sequence>MSLEDIVILLENIVTFVSLLSPSQTVPSPPSNGNRIDGIGYNSVEHHHQRHPSSGIMEINDEGTPLLLSPRPGPPVLENRRHHQQRLHSSNRRVAPLTSSSLSHRPPLPNYHSQRRQLVSQGLQQQQHENNPNHQDLSSICCSHGICCIQCVRTQEIGILQRFGKFEQLLKPGLHCLPWPCATIQNRVSLKIQQLDVKCETKTRDNVFVHLTTSILYQVQPSKAYEANYSLVNPRSQISAHVLNIVRSVVPTLKLDHVFLSSKSDISLEVSRSLQGFMNKYGYDILNVLVQDIQPEEKVKKSMNEIMSAKKWKQAMVHKAEGEKIKKVKDAEAHAEVLYLHGVGISKERTEISHGLRDAMINFTSSNDDTSIKNTAATSKDVMDILVLSHYFDTLASIGSNRVLLHMDPGELKELRGQLSPFFAKASNDGEADGGNSVVDIPDFLW</sequence>
<dbReference type="Pfam" id="PF01145">
    <property type="entry name" value="Band_7"/>
    <property type="match status" value="1"/>
</dbReference>
<dbReference type="SUPFAM" id="SSF117892">
    <property type="entry name" value="Band 7/SPFH domain"/>
    <property type="match status" value="1"/>
</dbReference>
<feature type="region of interest" description="Disordered" evidence="1">
    <location>
        <begin position="45"/>
        <end position="134"/>
    </location>
</feature>
<dbReference type="InterPro" id="IPR050710">
    <property type="entry name" value="Band7/mec-2_domain"/>
</dbReference>
<feature type="compositionally biased region" description="Low complexity" evidence="1">
    <location>
        <begin position="116"/>
        <end position="134"/>
    </location>
</feature>
<proteinExistence type="predicted"/>
<dbReference type="AlphaFoldDB" id="A0A6S8S8V9"/>
<protein>
    <recommendedName>
        <fullName evidence="2">Band 7 domain-containing protein</fullName>
    </recommendedName>
</protein>
<dbReference type="EMBL" id="HBNS01009516">
    <property type="protein sequence ID" value="CAE4593391.1"/>
    <property type="molecule type" value="Transcribed_RNA"/>
</dbReference>
<organism evidence="3">
    <name type="scientific">Ditylum brightwellii</name>
    <dbReference type="NCBI Taxonomy" id="49249"/>
    <lineage>
        <taxon>Eukaryota</taxon>
        <taxon>Sar</taxon>
        <taxon>Stramenopiles</taxon>
        <taxon>Ochrophyta</taxon>
        <taxon>Bacillariophyta</taxon>
        <taxon>Mediophyceae</taxon>
        <taxon>Lithodesmiophycidae</taxon>
        <taxon>Lithodesmiales</taxon>
        <taxon>Lithodesmiaceae</taxon>
        <taxon>Ditylum</taxon>
    </lineage>
</organism>
<feature type="domain" description="Band 7" evidence="2">
    <location>
        <begin position="147"/>
        <end position="307"/>
    </location>
</feature>
<dbReference type="Gene3D" id="3.30.479.30">
    <property type="entry name" value="Band 7 domain"/>
    <property type="match status" value="1"/>
</dbReference>
<evidence type="ECO:0000256" key="1">
    <source>
        <dbReference type="SAM" id="MobiDB-lite"/>
    </source>
</evidence>
<accession>A0A6S8S8V9</accession>
<dbReference type="SMART" id="SM00244">
    <property type="entry name" value="PHB"/>
    <property type="match status" value="1"/>
</dbReference>